<evidence type="ECO:0000313" key="4">
    <source>
        <dbReference type="Proteomes" id="UP001153292"/>
    </source>
</evidence>
<dbReference type="InterPro" id="IPR029070">
    <property type="entry name" value="Chitinase_insertion_sf"/>
</dbReference>
<dbReference type="Proteomes" id="UP001153292">
    <property type="component" value="Chromosome 23"/>
</dbReference>
<dbReference type="InterPro" id="IPR050314">
    <property type="entry name" value="Glycosyl_Hydrlase_18"/>
</dbReference>
<evidence type="ECO:0000256" key="1">
    <source>
        <dbReference type="SAM" id="SignalP"/>
    </source>
</evidence>
<keyword evidence="1" id="KW-0732">Signal</keyword>
<protein>
    <recommendedName>
        <fullName evidence="2">GH18 domain-containing protein</fullName>
    </recommendedName>
</protein>
<dbReference type="InterPro" id="IPR017853">
    <property type="entry name" value="GH"/>
</dbReference>
<organism evidence="3 4">
    <name type="scientific">Chilo suppressalis</name>
    <name type="common">Asiatic rice borer moth</name>
    <dbReference type="NCBI Taxonomy" id="168631"/>
    <lineage>
        <taxon>Eukaryota</taxon>
        <taxon>Metazoa</taxon>
        <taxon>Ecdysozoa</taxon>
        <taxon>Arthropoda</taxon>
        <taxon>Hexapoda</taxon>
        <taxon>Insecta</taxon>
        <taxon>Pterygota</taxon>
        <taxon>Neoptera</taxon>
        <taxon>Endopterygota</taxon>
        <taxon>Lepidoptera</taxon>
        <taxon>Glossata</taxon>
        <taxon>Ditrysia</taxon>
        <taxon>Pyraloidea</taxon>
        <taxon>Crambidae</taxon>
        <taxon>Crambinae</taxon>
        <taxon>Chilo</taxon>
    </lineage>
</organism>
<accession>A0ABN8L7U9</accession>
<dbReference type="EMBL" id="OU963916">
    <property type="protein sequence ID" value="CAH2986929.1"/>
    <property type="molecule type" value="Genomic_DNA"/>
</dbReference>
<feature type="signal peptide" evidence="1">
    <location>
        <begin position="1"/>
        <end position="18"/>
    </location>
</feature>
<dbReference type="SUPFAM" id="SSF51445">
    <property type="entry name" value="(Trans)glycosidases"/>
    <property type="match status" value="1"/>
</dbReference>
<sequence>MKGVLLVALLCALSVVHTKKTVVCFYGSWAAHRTGQGRFTVNNLDPHLCTHLVYAFSGINAQGMVVSIDPKLDLAEDNGADNYRQFNELKKKNTELKTLLAVGGFNEGSAKFSRMAASPALRKNFIESAIVTINKHGFNGLDVSWLYPNQRDSPNHQADVDNFSALLKEMRVYFDQRGLLLTIAVSAAPKVASKSYNVAALAQYVHLVNLMAHDLHGPWDPFTNHNAALHKGEGEQNVAKEDLLTDEAAVEYWLSKGCPPEKLVLGLPFFGHTYKLRYARINGVNAPATGPGIMGPHTQIPGAIAYFELCNLIRTENWLIKRDELAGVPYATKGENWMSYDDYQSIKAKVAFANKHNLAGVMAWSVEYDDFNNVCGGGKFTLLNAIHQVINEESIINNNNGTKASL</sequence>
<name>A0ABN8L7U9_CHISP</name>
<dbReference type="SUPFAM" id="SSF54556">
    <property type="entry name" value="Chitinase insertion domain"/>
    <property type="match status" value="1"/>
</dbReference>
<dbReference type="InterPro" id="IPR011583">
    <property type="entry name" value="Chitinase_II/V-like_cat"/>
</dbReference>
<keyword evidence="4" id="KW-1185">Reference proteome</keyword>
<dbReference type="CDD" id="cd02872">
    <property type="entry name" value="GH18_chitolectin_chitotriosidase"/>
    <property type="match status" value="1"/>
</dbReference>
<feature type="domain" description="GH18" evidence="2">
    <location>
        <begin position="20"/>
        <end position="393"/>
    </location>
</feature>
<dbReference type="Pfam" id="PF00704">
    <property type="entry name" value="Glyco_hydro_18"/>
    <property type="match status" value="1"/>
</dbReference>
<evidence type="ECO:0000313" key="3">
    <source>
        <dbReference type="EMBL" id="CAH2986929.1"/>
    </source>
</evidence>
<feature type="chain" id="PRO_5046609196" description="GH18 domain-containing protein" evidence="1">
    <location>
        <begin position="19"/>
        <end position="406"/>
    </location>
</feature>
<dbReference type="PROSITE" id="PS51910">
    <property type="entry name" value="GH18_2"/>
    <property type="match status" value="1"/>
</dbReference>
<dbReference type="Gene3D" id="3.10.50.10">
    <property type="match status" value="1"/>
</dbReference>
<dbReference type="Gene3D" id="3.20.20.80">
    <property type="entry name" value="Glycosidases"/>
    <property type="match status" value="1"/>
</dbReference>
<proteinExistence type="predicted"/>
<evidence type="ECO:0000259" key="2">
    <source>
        <dbReference type="PROSITE" id="PS51910"/>
    </source>
</evidence>
<dbReference type="PANTHER" id="PTHR11177:SF360">
    <property type="entry name" value="CHITINASE 4-RELATED"/>
    <property type="match status" value="1"/>
</dbReference>
<dbReference type="InterPro" id="IPR001223">
    <property type="entry name" value="Glyco_hydro18_cat"/>
</dbReference>
<gene>
    <name evidence="3" type="ORF">CHILSU_LOCUS6604</name>
</gene>
<dbReference type="SMART" id="SM00636">
    <property type="entry name" value="Glyco_18"/>
    <property type="match status" value="1"/>
</dbReference>
<dbReference type="PANTHER" id="PTHR11177">
    <property type="entry name" value="CHITINASE"/>
    <property type="match status" value="1"/>
</dbReference>
<reference evidence="3" key="1">
    <citation type="submission" date="2021-12" db="EMBL/GenBank/DDBJ databases">
        <authorList>
            <person name="King R."/>
        </authorList>
    </citation>
    <scope>NUCLEOTIDE SEQUENCE</scope>
</reference>